<sequence length="446" mass="49277">MDPNHAFPQGFLWGVGTNGVQNEGAPLADGGGPSIWHAWSRTPGNVTTGETVEDGPDFYRHYRDDLRLIRGLGSHNFGVSWARVLPEGTGTINHAGLDFYDRLVDETLAGGMSPICGMYTWDHPQALQDRGGWLNRDMAHWYADYAAVLHDRLGDRVTHWLPMCEIVSFTQYAYFLGYYPPMLADVSQGLIAIHHQLLGQGQAVQALRAGDAQGQIGNWHLLIPTAPKSPKERDVAAAARLDAFYNGIVLDPQLLGHYPEVLIDWYGEAWPHTSIRDGDLETISAPIDFIGVDYYGSSRAVQAAKPGEHALSATDTFNENDPDGLHTALIALRDTYGKIPVYLVEIGAARADRLTGGEVHDHDRIGYLRDHLIAAHRAIQDGIDLRGAFVWGLLDGWEFHDGLSLRYGLVHVDHQTKRRTVKASGHWFHTVATTNALPSPGRHNMP</sequence>
<evidence type="ECO:0000256" key="4">
    <source>
        <dbReference type="RuleBase" id="RU003690"/>
    </source>
</evidence>
<keyword evidence="3 5" id="KW-0326">Glycosidase</keyword>
<dbReference type="PANTHER" id="PTHR10353">
    <property type="entry name" value="GLYCOSYL HYDROLASE"/>
    <property type="match status" value="1"/>
</dbReference>
<dbReference type="EC" id="3.2.1.21" evidence="5"/>
<dbReference type="GO" id="GO:0016052">
    <property type="term" value="P:carbohydrate catabolic process"/>
    <property type="evidence" value="ECO:0007669"/>
    <property type="project" value="TreeGrafter"/>
</dbReference>
<evidence type="ECO:0000256" key="2">
    <source>
        <dbReference type="ARBA" id="ARBA00022801"/>
    </source>
</evidence>
<dbReference type="SUPFAM" id="SSF51445">
    <property type="entry name" value="(Trans)glycosidases"/>
    <property type="match status" value="1"/>
</dbReference>
<dbReference type="RefSeq" id="WP_184973490.1">
    <property type="nucleotide sequence ID" value="NZ_JACHIN010000020.1"/>
</dbReference>
<dbReference type="EMBL" id="JACHIN010000020">
    <property type="protein sequence ID" value="MBB5083947.1"/>
    <property type="molecule type" value="Genomic_DNA"/>
</dbReference>
<accession>A0A7W8AD28</accession>
<comment type="similarity">
    <text evidence="1 4">Belongs to the glycosyl hydrolase 1 family.</text>
</comment>
<reference evidence="5 6" key="1">
    <citation type="submission" date="2020-08" db="EMBL/GenBank/DDBJ databases">
        <title>Genomic Encyclopedia of Type Strains, Phase IV (KMG-IV): sequencing the most valuable type-strain genomes for metagenomic binning, comparative biology and taxonomic classification.</title>
        <authorList>
            <person name="Goeker M."/>
        </authorList>
    </citation>
    <scope>NUCLEOTIDE SEQUENCE [LARGE SCALE GENOMIC DNA]</scope>
    <source>
        <strain evidence="5 6">DSM 45385</strain>
    </source>
</reference>
<dbReference type="Proteomes" id="UP000568380">
    <property type="component" value="Unassembled WGS sequence"/>
</dbReference>
<dbReference type="Pfam" id="PF00232">
    <property type="entry name" value="Glyco_hydro_1"/>
    <property type="match status" value="1"/>
</dbReference>
<dbReference type="PRINTS" id="PR00131">
    <property type="entry name" value="GLHYDRLASE1"/>
</dbReference>
<evidence type="ECO:0000313" key="6">
    <source>
        <dbReference type="Proteomes" id="UP000568380"/>
    </source>
</evidence>
<dbReference type="GO" id="GO:0005829">
    <property type="term" value="C:cytosol"/>
    <property type="evidence" value="ECO:0007669"/>
    <property type="project" value="TreeGrafter"/>
</dbReference>
<dbReference type="InterPro" id="IPR017853">
    <property type="entry name" value="GH"/>
</dbReference>
<organism evidence="5 6">
    <name type="scientific">Nonomuraea endophytica</name>
    <dbReference type="NCBI Taxonomy" id="714136"/>
    <lineage>
        <taxon>Bacteria</taxon>
        <taxon>Bacillati</taxon>
        <taxon>Actinomycetota</taxon>
        <taxon>Actinomycetes</taxon>
        <taxon>Streptosporangiales</taxon>
        <taxon>Streptosporangiaceae</taxon>
        <taxon>Nonomuraea</taxon>
    </lineage>
</organism>
<dbReference type="GO" id="GO:0008422">
    <property type="term" value="F:beta-glucosidase activity"/>
    <property type="evidence" value="ECO:0007669"/>
    <property type="project" value="UniProtKB-EC"/>
</dbReference>
<comment type="caution">
    <text evidence="5">The sequence shown here is derived from an EMBL/GenBank/DDBJ whole genome shotgun (WGS) entry which is preliminary data.</text>
</comment>
<dbReference type="InterPro" id="IPR001360">
    <property type="entry name" value="Glyco_hydro_1"/>
</dbReference>
<keyword evidence="2 5" id="KW-0378">Hydrolase</keyword>
<keyword evidence="6" id="KW-1185">Reference proteome</keyword>
<dbReference type="AlphaFoldDB" id="A0A7W8AD28"/>
<protein>
    <submittedName>
        <fullName evidence="5">Beta-glucosidase</fullName>
        <ecNumber evidence="5">3.2.1.21</ecNumber>
    </submittedName>
</protein>
<evidence type="ECO:0000256" key="1">
    <source>
        <dbReference type="ARBA" id="ARBA00010838"/>
    </source>
</evidence>
<name>A0A7W8AD28_9ACTN</name>
<dbReference type="Gene3D" id="3.20.20.80">
    <property type="entry name" value="Glycosidases"/>
    <property type="match status" value="1"/>
</dbReference>
<dbReference type="PANTHER" id="PTHR10353:SF36">
    <property type="entry name" value="LP05116P"/>
    <property type="match status" value="1"/>
</dbReference>
<gene>
    <name evidence="5" type="ORF">HNR40_009455</name>
</gene>
<proteinExistence type="inferred from homology"/>
<evidence type="ECO:0000256" key="3">
    <source>
        <dbReference type="ARBA" id="ARBA00023295"/>
    </source>
</evidence>
<evidence type="ECO:0000313" key="5">
    <source>
        <dbReference type="EMBL" id="MBB5083947.1"/>
    </source>
</evidence>